<comment type="subcellular location">
    <subcellularLocation>
        <location evidence="1">Secreted</location>
    </subcellularLocation>
</comment>
<sequence length="1043" mass="116054">MRYRLSYALLLSLLLSYAGSASAQPAFIAFISSQQTLPVIIQSEQNVQLASLNNADVARTLARLKQSYSLSLQELQSQAAVLASTTDDASVNIELSGEQLGIPEGEELLLSLYVDNHYLSDVFAIKSKQNAQFSLIGLFELIDFPIEGDFDNRMVKGWYLDETRQFLMRLPEAGEEVVNVSVNQQDFELEPSHYTLMADDIYIAGDEIEQWFGITFDYSFSDLKVEISSSSPLPVQQRLARKNRQLNQTVSRNREAVLPWKESNYQAISSPLVDVQVNAAVTEHNNYQSYSIIGGHDFAFLSSEFYASGNSNDALTDLRLTLSKESAAGDLLGPLKATEFRLGDITPVSVGVDGTLGQSRGASITNDKTGVSANNRTINLSGDIQPGWDIELYQNGLLIRQALSLQNGRYEFNDIELLYGDNQFEMIAYGPQGQVKTETKQVYVDSNKLKANESSYSVSLAEIGKGLSGISSTPDDNETGWVLSSTYERGLTDWASINLGVQEQLSELGTSVDTYAIGGNFNLFERFLIDADYQIKGHQDSTFAVSGRTQIGDQSLSLRYQVSEKTLESLSQQQHTEYNFDHSGYIFQGSPYRLNYRNHWRQTQTSNGAKHDEFGNLLAISTGWANINNQLTWYTGHSSNDAALDDSLTGQLQLQKSFGWAFSRVKLDYFIQPEAEISRFSTELSIPINTHLQSELELDYYPITDLLSSSASLSWQHNAFSLNSTVSYDNTGDWSLGLYGRFSFGYEPQTEQVFMSSRSLSGAGALMVRVFEDDNLNGRFDAGEAVIEGARVKGVQQYRYGTSNQDGVAMLTSMSSQKKTDIVLDQKSLGDPFLIPSIPGVSITPRRGHIQTLDFPVVNAAEVEGTVYVREADGSESIAPYVTVNLVNIAGDIVATTETEFDGYYLFTDLIPGDYQLSIDANYLERKKLRGESQMAITLQNNGDVMNGADFTFAEIMMTKGYVMNLGKFNSLAMLKTYWQLVKHNYDDAMSQQVFYIEDKKTKRYALNVAFLARKQQAEAGCAQIAKQGLKCNVESFEFEFES</sequence>
<keyword evidence="3 4" id="KW-0732">Signal</keyword>
<protein>
    <submittedName>
        <fullName evidence="6">Sporulation protein</fullName>
    </submittedName>
</protein>
<gene>
    <name evidence="6" type="ORF">L2740_15635</name>
</gene>
<feature type="chain" id="PRO_5040921396" evidence="4">
    <location>
        <begin position="24"/>
        <end position="1043"/>
    </location>
</feature>
<reference evidence="6" key="1">
    <citation type="submission" date="2022-01" db="EMBL/GenBank/DDBJ databases">
        <title>Whole genome-based taxonomy of the Shewanellaceae.</title>
        <authorList>
            <person name="Martin-Rodriguez A.J."/>
        </authorList>
    </citation>
    <scope>NUCLEOTIDE SEQUENCE</scope>
    <source>
        <strain evidence="6">KCTC 23973</strain>
    </source>
</reference>
<keyword evidence="2" id="KW-0964">Secreted</keyword>
<feature type="signal peptide" evidence="4">
    <location>
        <begin position="1"/>
        <end position="23"/>
    </location>
</feature>
<dbReference type="RefSeq" id="WP_248951048.1">
    <property type="nucleotide sequence ID" value="NZ_JAKILB010000010.1"/>
</dbReference>
<evidence type="ECO:0000256" key="2">
    <source>
        <dbReference type="ARBA" id="ARBA00022525"/>
    </source>
</evidence>
<dbReference type="Pfam" id="PF17210">
    <property type="entry name" value="SdrD_B"/>
    <property type="match status" value="1"/>
</dbReference>
<dbReference type="SUPFAM" id="SSF117074">
    <property type="entry name" value="Hypothetical protein PA1324"/>
    <property type="match status" value="1"/>
</dbReference>
<feature type="domain" description="SD-repeat containing protein B" evidence="5">
    <location>
        <begin position="880"/>
        <end position="921"/>
    </location>
</feature>
<name>A0A9X1ZFA0_9GAMM</name>
<dbReference type="EMBL" id="JAKILB010000010">
    <property type="protein sequence ID" value="MCL1139977.1"/>
    <property type="molecule type" value="Genomic_DNA"/>
</dbReference>
<comment type="caution">
    <text evidence="6">The sequence shown here is derived from an EMBL/GenBank/DDBJ whole genome shotgun (WGS) entry which is preliminary data.</text>
</comment>
<evidence type="ECO:0000256" key="3">
    <source>
        <dbReference type="ARBA" id="ARBA00022729"/>
    </source>
</evidence>
<evidence type="ECO:0000259" key="5">
    <source>
        <dbReference type="Pfam" id="PF17210"/>
    </source>
</evidence>
<proteinExistence type="predicted"/>
<evidence type="ECO:0000256" key="1">
    <source>
        <dbReference type="ARBA" id="ARBA00004613"/>
    </source>
</evidence>
<dbReference type="Gene3D" id="2.60.40.10">
    <property type="entry name" value="Immunoglobulins"/>
    <property type="match status" value="1"/>
</dbReference>
<dbReference type="InterPro" id="IPR013783">
    <property type="entry name" value="Ig-like_fold"/>
</dbReference>
<organism evidence="6 7">
    <name type="scientific">Shewanella pneumatophori</name>
    <dbReference type="NCBI Taxonomy" id="314092"/>
    <lineage>
        <taxon>Bacteria</taxon>
        <taxon>Pseudomonadati</taxon>
        <taxon>Pseudomonadota</taxon>
        <taxon>Gammaproteobacteria</taxon>
        <taxon>Alteromonadales</taxon>
        <taxon>Shewanellaceae</taxon>
        <taxon>Shewanella</taxon>
    </lineage>
</organism>
<accession>A0A9X1ZFA0</accession>
<evidence type="ECO:0000313" key="7">
    <source>
        <dbReference type="Proteomes" id="UP001139293"/>
    </source>
</evidence>
<dbReference type="GO" id="GO:0005576">
    <property type="term" value="C:extracellular region"/>
    <property type="evidence" value="ECO:0007669"/>
    <property type="project" value="UniProtKB-SubCell"/>
</dbReference>
<keyword evidence="7" id="KW-1185">Reference proteome</keyword>
<dbReference type="AlphaFoldDB" id="A0A9X1ZFA0"/>
<dbReference type="InterPro" id="IPR033764">
    <property type="entry name" value="Sdr_B"/>
</dbReference>
<evidence type="ECO:0000313" key="6">
    <source>
        <dbReference type="EMBL" id="MCL1139977.1"/>
    </source>
</evidence>
<evidence type="ECO:0000256" key="4">
    <source>
        <dbReference type="SAM" id="SignalP"/>
    </source>
</evidence>
<dbReference type="Proteomes" id="UP001139293">
    <property type="component" value="Unassembled WGS sequence"/>
</dbReference>